<dbReference type="Pfam" id="PF01850">
    <property type="entry name" value="PIN"/>
    <property type="match status" value="1"/>
</dbReference>
<dbReference type="InterPro" id="IPR002716">
    <property type="entry name" value="PIN_dom"/>
</dbReference>
<dbReference type="InterPro" id="IPR029060">
    <property type="entry name" value="PIN-like_dom_sf"/>
</dbReference>
<dbReference type="EMBL" id="APJX01000013">
    <property type="protein sequence ID" value="EMS77679.1"/>
    <property type="molecule type" value="Genomic_DNA"/>
</dbReference>
<dbReference type="Proteomes" id="UP000014216">
    <property type="component" value="Unassembled WGS sequence"/>
</dbReference>
<name>S0FX26_9BACT</name>
<evidence type="ECO:0000313" key="3">
    <source>
        <dbReference type="Proteomes" id="UP000014216"/>
    </source>
</evidence>
<dbReference type="PANTHER" id="PTHR36173">
    <property type="entry name" value="RIBONUCLEASE VAPC16-RELATED"/>
    <property type="match status" value="1"/>
</dbReference>
<dbReference type="AlphaFoldDB" id="S0FX26"/>
<feature type="domain" description="PIN" evidence="1">
    <location>
        <begin position="2"/>
        <end position="121"/>
    </location>
</feature>
<protein>
    <submittedName>
        <fullName evidence="2">Toxin-antitoxin system, toxin component, PIN family</fullName>
    </submittedName>
</protein>
<reference evidence="2 3" key="1">
    <citation type="journal article" date="2013" name="Genome Announc.">
        <title>Draft Genome Sequence of Desulfotignum phosphitoxidans DSM 13687 Strain FiPS-3.</title>
        <authorList>
            <person name="Poehlein A."/>
            <person name="Daniel R."/>
            <person name="Simeonova D.D."/>
        </authorList>
    </citation>
    <scope>NUCLEOTIDE SEQUENCE [LARGE SCALE GENOMIC DNA]</scope>
    <source>
        <strain evidence="2 3">DSM 13687</strain>
    </source>
</reference>
<proteinExistence type="predicted"/>
<dbReference type="RefSeq" id="WP_006968373.1">
    <property type="nucleotide sequence ID" value="NZ_APJX01000013.1"/>
</dbReference>
<sequence length="128" mass="14877">MILLDTHTAVWLASDQSKLSVDAKKALSLHADNLHISVVSAWEISMLYRRNRLRLPIEPEMYLDRMIKQHALNEVPLSRHIAQLSVRLPEIHNDPFDRILIAMCQANEWTLISKDSVIVKYPDIRVVW</sequence>
<evidence type="ECO:0000313" key="2">
    <source>
        <dbReference type="EMBL" id="EMS77679.1"/>
    </source>
</evidence>
<evidence type="ECO:0000259" key="1">
    <source>
        <dbReference type="Pfam" id="PF01850"/>
    </source>
</evidence>
<organism evidence="2 3">
    <name type="scientific">Desulfotignum phosphitoxidans DSM 13687</name>
    <dbReference type="NCBI Taxonomy" id="1286635"/>
    <lineage>
        <taxon>Bacteria</taxon>
        <taxon>Pseudomonadati</taxon>
        <taxon>Thermodesulfobacteriota</taxon>
        <taxon>Desulfobacteria</taxon>
        <taxon>Desulfobacterales</taxon>
        <taxon>Desulfobacteraceae</taxon>
        <taxon>Desulfotignum</taxon>
    </lineage>
</organism>
<dbReference type="Gene3D" id="3.40.50.1010">
    <property type="entry name" value="5'-nuclease"/>
    <property type="match status" value="1"/>
</dbReference>
<dbReference type="InterPro" id="IPR052919">
    <property type="entry name" value="TA_system_RNase"/>
</dbReference>
<dbReference type="SUPFAM" id="SSF88723">
    <property type="entry name" value="PIN domain-like"/>
    <property type="match status" value="1"/>
</dbReference>
<dbReference type="PANTHER" id="PTHR36173:SF1">
    <property type="entry name" value="RIBONUCLEASE VAPC22"/>
    <property type="match status" value="1"/>
</dbReference>
<gene>
    <name evidence="2" type="ORF">Dpo_13c00770</name>
</gene>
<dbReference type="OrthoDB" id="9798990at2"/>
<dbReference type="CDD" id="cd09872">
    <property type="entry name" value="PIN_Sll0205-like"/>
    <property type="match status" value="1"/>
</dbReference>
<dbReference type="InterPro" id="IPR041705">
    <property type="entry name" value="PIN_Sll0205"/>
</dbReference>
<comment type="caution">
    <text evidence="2">The sequence shown here is derived from an EMBL/GenBank/DDBJ whole genome shotgun (WGS) entry which is preliminary data.</text>
</comment>
<keyword evidence="3" id="KW-1185">Reference proteome</keyword>
<accession>S0FX26</accession>